<dbReference type="SMART" id="SM00388">
    <property type="entry name" value="HisKA"/>
    <property type="match status" value="1"/>
</dbReference>
<dbReference type="Pfam" id="PF02518">
    <property type="entry name" value="HATPase_c"/>
    <property type="match status" value="1"/>
</dbReference>
<evidence type="ECO:0000256" key="3">
    <source>
        <dbReference type="ARBA" id="ARBA00022553"/>
    </source>
</evidence>
<dbReference type="EC" id="2.7.13.3" evidence="2"/>
<dbReference type="SUPFAM" id="SSF47384">
    <property type="entry name" value="Homodimeric domain of signal transducing histidine kinase"/>
    <property type="match status" value="1"/>
</dbReference>
<dbReference type="SMART" id="SM00387">
    <property type="entry name" value="HATPase_c"/>
    <property type="match status" value="1"/>
</dbReference>
<dbReference type="Pfam" id="PF00512">
    <property type="entry name" value="HisKA"/>
    <property type="match status" value="1"/>
</dbReference>
<dbReference type="InterPro" id="IPR005467">
    <property type="entry name" value="His_kinase_dom"/>
</dbReference>
<keyword evidence="6" id="KW-0472">Membrane</keyword>
<dbReference type="InterPro" id="IPR003661">
    <property type="entry name" value="HisK_dim/P_dom"/>
</dbReference>
<accession>A0A3B0T5Z5</accession>
<dbReference type="InterPro" id="IPR004358">
    <property type="entry name" value="Sig_transdc_His_kin-like_C"/>
</dbReference>
<dbReference type="InterPro" id="IPR036097">
    <property type="entry name" value="HisK_dim/P_sf"/>
</dbReference>
<feature type="transmembrane region" description="Helical" evidence="6">
    <location>
        <begin position="42"/>
        <end position="62"/>
    </location>
</feature>
<proteinExistence type="predicted"/>
<dbReference type="Gene3D" id="1.10.287.130">
    <property type="match status" value="1"/>
</dbReference>
<protein>
    <recommendedName>
        <fullName evidence="2">histidine kinase</fullName>
        <ecNumber evidence="2">2.7.13.3</ecNumber>
    </recommendedName>
</protein>
<dbReference type="Gene3D" id="3.30.565.10">
    <property type="entry name" value="Histidine kinase-like ATPase, C-terminal domain"/>
    <property type="match status" value="1"/>
</dbReference>
<feature type="domain" description="Histidine kinase" evidence="7">
    <location>
        <begin position="605"/>
        <end position="822"/>
    </location>
</feature>
<dbReference type="CDD" id="cd00075">
    <property type="entry name" value="HATPase"/>
    <property type="match status" value="1"/>
</dbReference>
<dbReference type="InterPro" id="IPR036890">
    <property type="entry name" value="HATPase_C_sf"/>
</dbReference>
<dbReference type="PANTHER" id="PTHR43047:SF72">
    <property type="entry name" value="OSMOSENSING HISTIDINE PROTEIN KINASE SLN1"/>
    <property type="match status" value="1"/>
</dbReference>
<evidence type="ECO:0000256" key="2">
    <source>
        <dbReference type="ARBA" id="ARBA00012438"/>
    </source>
</evidence>
<keyword evidence="4" id="KW-0808">Transferase</keyword>
<dbReference type="CDD" id="cd00082">
    <property type="entry name" value="HisKA"/>
    <property type="match status" value="1"/>
</dbReference>
<keyword evidence="6" id="KW-0812">Transmembrane</keyword>
<dbReference type="EMBL" id="UOEJ01000187">
    <property type="protein sequence ID" value="VAW04264.1"/>
    <property type="molecule type" value="Genomic_DNA"/>
</dbReference>
<dbReference type="GO" id="GO:0005886">
    <property type="term" value="C:plasma membrane"/>
    <property type="evidence" value="ECO:0007669"/>
    <property type="project" value="TreeGrafter"/>
</dbReference>
<dbReference type="GO" id="GO:0009927">
    <property type="term" value="F:histidine phosphotransfer kinase activity"/>
    <property type="evidence" value="ECO:0007669"/>
    <property type="project" value="TreeGrafter"/>
</dbReference>
<evidence type="ECO:0000256" key="5">
    <source>
        <dbReference type="ARBA" id="ARBA00022777"/>
    </source>
</evidence>
<dbReference type="AlphaFoldDB" id="A0A3B0T5Z5"/>
<dbReference type="InterPro" id="IPR035965">
    <property type="entry name" value="PAS-like_dom_sf"/>
</dbReference>
<reference evidence="8" key="1">
    <citation type="submission" date="2018-06" db="EMBL/GenBank/DDBJ databases">
        <authorList>
            <person name="Zhirakovskaya E."/>
        </authorList>
    </citation>
    <scope>NUCLEOTIDE SEQUENCE</scope>
</reference>
<dbReference type="PANTHER" id="PTHR43047">
    <property type="entry name" value="TWO-COMPONENT HISTIDINE PROTEIN KINASE"/>
    <property type="match status" value="1"/>
</dbReference>
<evidence type="ECO:0000256" key="1">
    <source>
        <dbReference type="ARBA" id="ARBA00000085"/>
    </source>
</evidence>
<keyword evidence="6" id="KW-1133">Transmembrane helix</keyword>
<dbReference type="InterPro" id="IPR003594">
    <property type="entry name" value="HATPase_dom"/>
</dbReference>
<dbReference type="Gene3D" id="3.30.450.20">
    <property type="entry name" value="PAS domain"/>
    <property type="match status" value="2"/>
</dbReference>
<organism evidence="8">
    <name type="scientific">hydrothermal vent metagenome</name>
    <dbReference type="NCBI Taxonomy" id="652676"/>
    <lineage>
        <taxon>unclassified sequences</taxon>
        <taxon>metagenomes</taxon>
        <taxon>ecological metagenomes</taxon>
    </lineage>
</organism>
<comment type="catalytic activity">
    <reaction evidence="1">
        <text>ATP + protein L-histidine = ADP + protein N-phospho-L-histidine.</text>
        <dbReference type="EC" id="2.7.13.3"/>
    </reaction>
</comment>
<dbReference type="SUPFAM" id="SSF55785">
    <property type="entry name" value="PYP-like sensor domain (PAS domain)"/>
    <property type="match status" value="3"/>
</dbReference>
<sequence>MVRGPLTLRGRAAVLLPGLFCALSVGVSSAVAAPLAGGDGSSLVLYLALFFFLCLCLIFWMLRDRKRLHGRLTKARKENYLQSLLLKSRKGVSVAWDERGHISSLDAVRQWFGVAGDGQDLNILKSEDKAFADDQYVLLTEHIDRLLTYGESFRKLFYLRPQKRNIVVTGEPLVDENNARGFIVWFRDATIDENIAAFQEKEARRINSRLGFFENTSNLIRFPMWVRDESLKLIWVNQAYVDAVDGQSVEQVLSEGLELVTSAIGKTVRDIADRSRQISESYDEKHFVVIRGERRAVNIHNVPVQITRDKMGCVGYAQDITDLEKARDELIHHTESHSETLNKLSTAVAIFTSGKRLEYYNSAFSRLWHLPEGLLFSHPHHGEVLEAMREARRLPEQANFPEWKAEQLSSYTRLLEPVEEMWHLPDNTSLRVVTQPHPLGGLLVFYEDVTDHFALERSYNTLFAVQRETLNNLHEGLAVFGIDGCLQLYNEAFVDIWQLSRNMLDSNPHTMEVMDACAGNYGNSDQISELKNLIVGGEAKKEVVSGQLKRRDGSVLDYSVVPLPDGATLITFIDVSDSFAIEKVLRERNQALEQADKIKTDFLAHMSYELRTPLNSIIGFAELLEKEYQGPLNDVQHDYMFNILSASSQLLELFNDILDLSVIEAGGLTLDIDQFELPHVLDQVAGQLQERIRVKDIELIVDCPAGLKPVWGDAKRIQHTIYNLMSNAVKFTPSLGIITLSASQDRLNYNIIVQDSGVGIRPEEVDRIFEKFFTGSNVPNEQGAGLGLSLVKNFVELHGGKVDVQSSLTEGTRVTLALPVKVGMKAQLSLADA</sequence>
<dbReference type="SUPFAM" id="SSF55874">
    <property type="entry name" value="ATPase domain of HSP90 chaperone/DNA topoisomerase II/histidine kinase"/>
    <property type="match status" value="1"/>
</dbReference>
<dbReference type="PRINTS" id="PR00344">
    <property type="entry name" value="BCTRLSENSOR"/>
</dbReference>
<dbReference type="GO" id="GO:0000155">
    <property type="term" value="F:phosphorelay sensor kinase activity"/>
    <property type="evidence" value="ECO:0007669"/>
    <property type="project" value="InterPro"/>
</dbReference>
<keyword evidence="5" id="KW-0418">Kinase</keyword>
<evidence type="ECO:0000259" key="7">
    <source>
        <dbReference type="PROSITE" id="PS50109"/>
    </source>
</evidence>
<name>A0A3B0T5Z5_9ZZZZ</name>
<evidence type="ECO:0000256" key="6">
    <source>
        <dbReference type="SAM" id="Phobius"/>
    </source>
</evidence>
<evidence type="ECO:0000256" key="4">
    <source>
        <dbReference type="ARBA" id="ARBA00022679"/>
    </source>
</evidence>
<dbReference type="Pfam" id="PF12860">
    <property type="entry name" value="PAS_7"/>
    <property type="match status" value="2"/>
</dbReference>
<dbReference type="PROSITE" id="PS50109">
    <property type="entry name" value="HIS_KIN"/>
    <property type="match status" value="1"/>
</dbReference>
<evidence type="ECO:0000313" key="8">
    <source>
        <dbReference type="EMBL" id="VAW04264.1"/>
    </source>
</evidence>
<gene>
    <name evidence="8" type="ORF">MNBD_ALPHA01-1466</name>
</gene>
<keyword evidence="3" id="KW-0597">Phosphoprotein</keyword>